<proteinExistence type="predicted"/>
<evidence type="ECO:0000313" key="2">
    <source>
        <dbReference type="EMBL" id="KIP62733.1"/>
    </source>
</evidence>
<accession>A0A0D0IUE4</accession>
<feature type="transmembrane region" description="Helical" evidence="1">
    <location>
        <begin position="20"/>
        <end position="39"/>
    </location>
</feature>
<dbReference type="AlphaFoldDB" id="A0A0D0IUE4"/>
<reference evidence="2 3" key="1">
    <citation type="submission" date="2015-01" db="EMBL/GenBank/DDBJ databases">
        <title>Comparative genomics of non-oral Prevotella species.</title>
        <authorList>
            <person name="Accetto T."/>
            <person name="Nograsek B."/>
            <person name="Avgustin G."/>
        </authorList>
    </citation>
    <scope>NUCLEOTIDE SEQUENCE [LARGE SCALE GENOMIC DNA]</scope>
    <source>
        <strain evidence="2 3">P5-119</strain>
    </source>
</reference>
<comment type="caution">
    <text evidence="2">The sequence shown here is derived from an EMBL/GenBank/DDBJ whole genome shotgun (WGS) entry which is preliminary data.</text>
</comment>
<dbReference type="OrthoDB" id="1079293at2"/>
<feature type="transmembrane region" description="Helical" evidence="1">
    <location>
        <begin position="45"/>
        <end position="62"/>
    </location>
</feature>
<dbReference type="InterPro" id="IPR025250">
    <property type="entry name" value="DUF4199"/>
</dbReference>
<evidence type="ECO:0000313" key="3">
    <source>
        <dbReference type="Proteomes" id="UP000032046"/>
    </source>
</evidence>
<dbReference type="STRING" id="1602171.ST44_05780"/>
<sequence length="182" mass="20391">MDINKSSNDEYRQFTAFARIDGAIIGVMWVVSFFCFIGNLQMPMLGLAGMAIGIYSIILAAMRLRKFRDRILGGRISFGKATLYSIMTYFYATILMAVGQYVYFQFIDQGYMVNQTIAMLSMPETAKAVTEVYGMDPKQMIAILQATMGTIRPIEIAFQFLTLNVILGIIISVPVGALMRKQ</sequence>
<dbReference type="Pfam" id="PF13858">
    <property type="entry name" value="DUF4199"/>
    <property type="match status" value="1"/>
</dbReference>
<keyword evidence="3" id="KW-1185">Reference proteome</keyword>
<feature type="transmembrane region" description="Helical" evidence="1">
    <location>
        <begin position="83"/>
        <end position="104"/>
    </location>
</feature>
<dbReference type="RefSeq" id="WP_042518857.1">
    <property type="nucleotide sequence ID" value="NZ_JAXJLY010000199.1"/>
</dbReference>
<gene>
    <name evidence="2" type="ORF">ST44_05780</name>
</gene>
<keyword evidence="1" id="KW-1133">Transmembrane helix</keyword>
<feature type="transmembrane region" description="Helical" evidence="1">
    <location>
        <begin position="156"/>
        <end position="179"/>
    </location>
</feature>
<keyword evidence="1" id="KW-0472">Membrane</keyword>
<dbReference type="EMBL" id="JXQK01000051">
    <property type="protein sequence ID" value="KIP62733.1"/>
    <property type="molecule type" value="Genomic_DNA"/>
</dbReference>
<dbReference type="Proteomes" id="UP000032046">
    <property type="component" value="Unassembled WGS sequence"/>
</dbReference>
<name>A0A0D0IUE4_9BACT</name>
<organism evidence="2 3">
    <name type="scientific">Prevotella pectinovora</name>
    <dbReference type="NCBI Taxonomy" id="1602169"/>
    <lineage>
        <taxon>Bacteria</taxon>
        <taxon>Pseudomonadati</taxon>
        <taxon>Bacteroidota</taxon>
        <taxon>Bacteroidia</taxon>
        <taxon>Bacteroidales</taxon>
        <taxon>Prevotellaceae</taxon>
        <taxon>Prevotella</taxon>
    </lineage>
</organism>
<keyword evidence="1" id="KW-0812">Transmembrane</keyword>
<evidence type="ECO:0008006" key="4">
    <source>
        <dbReference type="Google" id="ProtNLM"/>
    </source>
</evidence>
<dbReference type="GeneID" id="93483953"/>
<protein>
    <recommendedName>
        <fullName evidence="4">DUF4199 domain-containing protein</fullName>
    </recommendedName>
</protein>
<evidence type="ECO:0000256" key="1">
    <source>
        <dbReference type="SAM" id="Phobius"/>
    </source>
</evidence>